<gene>
    <name evidence="2" type="ORF">PHPALM_2003</name>
</gene>
<feature type="domain" description="Protein kinase" evidence="1">
    <location>
        <begin position="75"/>
        <end position="166"/>
    </location>
</feature>
<organism evidence="2 3">
    <name type="scientific">Phytophthora palmivora</name>
    <dbReference type="NCBI Taxonomy" id="4796"/>
    <lineage>
        <taxon>Eukaryota</taxon>
        <taxon>Sar</taxon>
        <taxon>Stramenopiles</taxon>
        <taxon>Oomycota</taxon>
        <taxon>Peronosporomycetes</taxon>
        <taxon>Peronosporales</taxon>
        <taxon>Peronosporaceae</taxon>
        <taxon>Phytophthora</taxon>
    </lineage>
</organism>
<protein>
    <submittedName>
        <fullName evidence="2">Protein kinase</fullName>
    </submittedName>
</protein>
<keyword evidence="2" id="KW-0808">Transferase</keyword>
<evidence type="ECO:0000259" key="1">
    <source>
        <dbReference type="PROSITE" id="PS50011"/>
    </source>
</evidence>
<dbReference type="InterPro" id="IPR051681">
    <property type="entry name" value="Ser/Thr_Kinases-Pseudokinases"/>
</dbReference>
<dbReference type="InterPro" id="IPR000719">
    <property type="entry name" value="Prot_kinase_dom"/>
</dbReference>
<dbReference type="InterPro" id="IPR001245">
    <property type="entry name" value="Ser-Thr/Tyr_kinase_cat_dom"/>
</dbReference>
<sequence length="166" mass="18567">MIQYHQQERPVQVLPKPGVPKMLAPLRDKLGGATLTLIANVTPISETSTISECSFTEFHTNEVLINKARIPRDKVVVQEFISRGAFGKVFKGTYNGQLVAVKTMTDVDSFVVEIKMACAMSHPNIVQFIGVAWNYREDFCCVMEYMDSGDLRGVLSSYLHIGWGCF</sequence>
<dbReference type="GO" id="GO:0005524">
    <property type="term" value="F:ATP binding"/>
    <property type="evidence" value="ECO:0007669"/>
    <property type="project" value="InterPro"/>
</dbReference>
<keyword evidence="2" id="KW-0418">Kinase</keyword>
<accession>A0A2P4YQV3</accession>
<evidence type="ECO:0000313" key="2">
    <source>
        <dbReference type="EMBL" id="POM80191.1"/>
    </source>
</evidence>
<dbReference type="PROSITE" id="PS50011">
    <property type="entry name" value="PROTEIN_KINASE_DOM"/>
    <property type="match status" value="1"/>
</dbReference>
<dbReference type="Pfam" id="PF07714">
    <property type="entry name" value="PK_Tyr_Ser-Thr"/>
    <property type="match status" value="1"/>
</dbReference>
<name>A0A2P4YQV3_9STRA</name>
<dbReference type="OrthoDB" id="10261027at2759"/>
<comment type="caution">
    <text evidence="2">The sequence shown here is derived from an EMBL/GenBank/DDBJ whole genome shotgun (WGS) entry which is preliminary data.</text>
</comment>
<evidence type="ECO:0000313" key="3">
    <source>
        <dbReference type="Proteomes" id="UP000237271"/>
    </source>
</evidence>
<dbReference type="PANTHER" id="PTHR44329">
    <property type="entry name" value="SERINE/THREONINE-PROTEIN KINASE TNNI3K-RELATED"/>
    <property type="match status" value="1"/>
</dbReference>
<dbReference type="AlphaFoldDB" id="A0A2P4YQV3"/>
<dbReference type="SUPFAM" id="SSF56112">
    <property type="entry name" value="Protein kinase-like (PK-like)"/>
    <property type="match status" value="1"/>
</dbReference>
<dbReference type="Proteomes" id="UP000237271">
    <property type="component" value="Unassembled WGS sequence"/>
</dbReference>
<dbReference type="PANTHER" id="PTHR44329:SF214">
    <property type="entry name" value="PROTEIN KINASE DOMAIN-CONTAINING PROTEIN"/>
    <property type="match status" value="1"/>
</dbReference>
<reference evidence="2 3" key="1">
    <citation type="journal article" date="2017" name="Genome Biol. Evol.">
        <title>Phytophthora megakarya and P. palmivora, closely related causal agents of cacao black pod rot, underwent increases in genome sizes and gene numbers by different mechanisms.</title>
        <authorList>
            <person name="Ali S.S."/>
            <person name="Shao J."/>
            <person name="Lary D.J."/>
            <person name="Kronmiller B."/>
            <person name="Shen D."/>
            <person name="Strem M.D."/>
            <person name="Amoako-Attah I."/>
            <person name="Akrofi A.Y."/>
            <person name="Begoude B.A."/>
            <person name="Ten Hoopen G.M."/>
            <person name="Coulibaly K."/>
            <person name="Kebe B.I."/>
            <person name="Melnick R.L."/>
            <person name="Guiltinan M.J."/>
            <person name="Tyler B.M."/>
            <person name="Meinhardt L.W."/>
            <person name="Bailey B.A."/>
        </authorList>
    </citation>
    <scope>NUCLEOTIDE SEQUENCE [LARGE SCALE GENOMIC DNA]</scope>
    <source>
        <strain evidence="3">sbr112.9</strain>
    </source>
</reference>
<keyword evidence="3" id="KW-1185">Reference proteome</keyword>
<proteinExistence type="predicted"/>
<dbReference type="InterPro" id="IPR011009">
    <property type="entry name" value="Kinase-like_dom_sf"/>
</dbReference>
<dbReference type="Gene3D" id="3.30.200.20">
    <property type="entry name" value="Phosphorylase Kinase, domain 1"/>
    <property type="match status" value="1"/>
</dbReference>
<dbReference type="EMBL" id="NCKW01000641">
    <property type="protein sequence ID" value="POM80191.1"/>
    <property type="molecule type" value="Genomic_DNA"/>
</dbReference>
<dbReference type="GO" id="GO:0004674">
    <property type="term" value="F:protein serine/threonine kinase activity"/>
    <property type="evidence" value="ECO:0007669"/>
    <property type="project" value="TreeGrafter"/>
</dbReference>